<dbReference type="AlphaFoldDB" id="A0A7K1S740"/>
<evidence type="ECO:0000259" key="8">
    <source>
        <dbReference type="Pfam" id="PF07669"/>
    </source>
</evidence>
<dbReference type="GO" id="GO:0032259">
    <property type="term" value="P:methylation"/>
    <property type="evidence" value="ECO:0007669"/>
    <property type="project" value="UniProtKB-KW"/>
</dbReference>
<dbReference type="Pfam" id="PF12950">
    <property type="entry name" value="TaqI_C"/>
    <property type="match status" value="1"/>
</dbReference>
<dbReference type="Gene3D" id="3.40.50.150">
    <property type="entry name" value="Vaccinia Virus protein VP39"/>
    <property type="match status" value="2"/>
</dbReference>
<dbReference type="InterPro" id="IPR029063">
    <property type="entry name" value="SAM-dependent_MTases_sf"/>
</dbReference>
<evidence type="ECO:0000256" key="5">
    <source>
        <dbReference type="ARBA" id="ARBA00022747"/>
    </source>
</evidence>
<gene>
    <name evidence="10" type="ORF">GO755_05025</name>
</gene>
<feature type="domain" description="Type II methyltransferase M.TaqI-like" evidence="8">
    <location>
        <begin position="492"/>
        <end position="787"/>
    </location>
</feature>
<comment type="catalytic activity">
    <reaction evidence="7">
        <text>a 2'-deoxyadenosine in DNA + S-adenosyl-L-methionine = an N(6)-methyl-2'-deoxyadenosine in DNA + S-adenosyl-L-homocysteine + H(+)</text>
        <dbReference type="Rhea" id="RHEA:15197"/>
        <dbReference type="Rhea" id="RHEA-COMP:12418"/>
        <dbReference type="Rhea" id="RHEA-COMP:12419"/>
        <dbReference type="ChEBI" id="CHEBI:15378"/>
        <dbReference type="ChEBI" id="CHEBI:57856"/>
        <dbReference type="ChEBI" id="CHEBI:59789"/>
        <dbReference type="ChEBI" id="CHEBI:90615"/>
        <dbReference type="ChEBI" id="CHEBI:90616"/>
        <dbReference type="EC" id="2.1.1.72"/>
    </reaction>
</comment>
<dbReference type="GO" id="GO:0009007">
    <property type="term" value="F:site-specific DNA-methyltransferase (adenine-specific) activity"/>
    <property type="evidence" value="ECO:0007669"/>
    <property type="project" value="UniProtKB-EC"/>
</dbReference>
<dbReference type="InterPro" id="IPR002052">
    <property type="entry name" value="DNA_methylase_N6_adenine_CS"/>
</dbReference>
<keyword evidence="6" id="KW-0238">DNA-binding</keyword>
<protein>
    <recommendedName>
        <fullName evidence="1">site-specific DNA-methyltransferase (adenine-specific)</fullName>
        <ecNumber evidence="1">2.1.1.72</ecNumber>
    </recommendedName>
</protein>
<evidence type="ECO:0000256" key="7">
    <source>
        <dbReference type="ARBA" id="ARBA00047942"/>
    </source>
</evidence>
<evidence type="ECO:0000256" key="2">
    <source>
        <dbReference type="ARBA" id="ARBA00022603"/>
    </source>
</evidence>
<evidence type="ECO:0000313" key="11">
    <source>
        <dbReference type="Proteomes" id="UP000436006"/>
    </source>
</evidence>
<proteinExistence type="predicted"/>
<sequence>MIESELKQIFCHRYQFDNLRTVIDALFPQADKYLSRPIQLDTDEDKARSVIQRGRITLADGRSLALFEVEVADGVIIQRNRRGLRDIAARYIDQDIIHGALVFYYSPRQADYRLSLIAKTSEFNDDGEQIVNETAPKRFTYVLGPNEPCTTAARQFVSLIAKPSALILQDVIDAFSVERLNKEFFKRYKEHYERFWKYIAERADYARVLLDTDKPTLIQQQKPIRDFAKKLLGRLVFLQFLQKKGWMGVPANRIDWKEGDKQFVRHLFESAPDKGSFYSERLTKLFFETLNRQRTDDLFYITNTKVPYLNGGLFDRNPNKAIARQTERFDFPIAYFADLLDTFDQFNFTIDENNLDEQEVGIDPEMLGHIFENLLEENRDKGTFYTPKEVVYFMCQEALVQYLTPHFPPDANIEDFVKKKDVSPYLTQRPHAEQLNRLLDQVKICDPAIGSGAFPIGMLQEVFLAKRYIYTHLNATHPFNPTEVKLGILEHSIYGVDLDGGAVDIARLRFWLALVVDEETPRQLPNLDYKIMQGDSLFESFEDIDLSSAHQAQTLKVVEPDRDLFGNIINPQLNTNYGRLSNVDLPNLIERYFTANDPQTKQQLGDEINNHITEHIEDNLKFRGGQLTTQLEEAANVDVALLKPKKRKELEDMRVGIQRIEQTRTRLLELQKTTERPYFLWHLYFQDVLNEKRKGFDIVIGNPPYFSVSKQPHLKALANKYKTFESTGDIYALFYERGYEILRPGGVLVYITGSSWLRSNYGKSLRAFFAERTDPLKLVDLSDCQIFESATVLTTIMAFRKAENRFQLKALRLTRKTQQAIRVLDAYFNAHHIILNEQLETAWVVLTSEHYNLKGKIERQGRKLGHKEWNIRINRGLVTGYNDAFVIKSAQREEFIKLDKKYDHIIKPFLRGRDVQKFKFSFENLWLIYLPWHFPLNDREDIQGASLEAEDAFKQQYSHIYEHLLTSRKELENRNATETGIRYEWYALQRFGSYYYKDFEKPKIIYPQITKDLVFCYDDGGYYTNDKCFFITGNHLKYLLGFFSSRLFRYVFEENFPELQGNSRELRKVFMQEIPVKVPTELEEKRIEILADYMIYLCDSQQRSINLYVENKKVALLFEEILNHMICELYFADEMLEKDVAIGDILQILPISELTDDEKATVINEVYNGLQLPGNVVRQAMAEAPLELPETVGRILSKVV</sequence>
<accession>A0A7K1S740</accession>
<keyword evidence="11" id="KW-1185">Reference proteome</keyword>
<dbReference type="PRINTS" id="PR00507">
    <property type="entry name" value="N12N6MTFRASE"/>
</dbReference>
<dbReference type="SUPFAM" id="SSF53335">
    <property type="entry name" value="S-adenosyl-L-methionine-dependent methyltransferases"/>
    <property type="match status" value="1"/>
</dbReference>
<dbReference type="InterPro" id="IPR050953">
    <property type="entry name" value="N4_N6_ade-DNA_methylase"/>
</dbReference>
<feature type="domain" description="TaqI-like C-terminal specificity" evidence="9">
    <location>
        <begin position="907"/>
        <end position="1076"/>
    </location>
</feature>
<dbReference type="EC" id="2.1.1.72" evidence="1"/>
<organism evidence="10 11">
    <name type="scientific">Spirosoma arboris</name>
    <dbReference type="NCBI Taxonomy" id="2682092"/>
    <lineage>
        <taxon>Bacteria</taxon>
        <taxon>Pseudomonadati</taxon>
        <taxon>Bacteroidota</taxon>
        <taxon>Cytophagia</taxon>
        <taxon>Cytophagales</taxon>
        <taxon>Cytophagaceae</taxon>
        <taxon>Spirosoma</taxon>
    </lineage>
</organism>
<dbReference type="InterPro" id="IPR011639">
    <property type="entry name" value="MethylTrfase_TaqI-like_dom"/>
</dbReference>
<name>A0A7K1S740_9BACT</name>
<dbReference type="RefSeq" id="WP_157583659.1">
    <property type="nucleotide sequence ID" value="NZ_WPIN01000002.1"/>
</dbReference>
<dbReference type="EMBL" id="WPIN01000002">
    <property type="protein sequence ID" value="MVM29386.1"/>
    <property type="molecule type" value="Genomic_DNA"/>
</dbReference>
<keyword evidence="3" id="KW-0808">Transferase</keyword>
<evidence type="ECO:0000259" key="9">
    <source>
        <dbReference type="Pfam" id="PF12950"/>
    </source>
</evidence>
<evidence type="ECO:0000256" key="1">
    <source>
        <dbReference type="ARBA" id="ARBA00011900"/>
    </source>
</evidence>
<keyword evidence="5" id="KW-0680">Restriction system</keyword>
<evidence type="ECO:0000256" key="4">
    <source>
        <dbReference type="ARBA" id="ARBA00022691"/>
    </source>
</evidence>
<dbReference type="GO" id="GO:0009307">
    <property type="term" value="P:DNA restriction-modification system"/>
    <property type="evidence" value="ECO:0007669"/>
    <property type="project" value="UniProtKB-KW"/>
</dbReference>
<reference evidence="10 11" key="1">
    <citation type="submission" date="2019-12" db="EMBL/GenBank/DDBJ databases">
        <title>Spirosoma sp. HMF4905 genome sequencing and assembly.</title>
        <authorList>
            <person name="Kang H."/>
            <person name="Cha I."/>
            <person name="Kim H."/>
            <person name="Joh K."/>
        </authorList>
    </citation>
    <scope>NUCLEOTIDE SEQUENCE [LARGE SCALE GENOMIC DNA]</scope>
    <source>
        <strain evidence="10 11">HMF4905</strain>
    </source>
</reference>
<dbReference type="PROSITE" id="PS00092">
    <property type="entry name" value="N6_MTASE"/>
    <property type="match status" value="1"/>
</dbReference>
<dbReference type="PANTHER" id="PTHR33841:SF1">
    <property type="entry name" value="DNA METHYLTRANSFERASE A"/>
    <property type="match status" value="1"/>
</dbReference>
<dbReference type="Pfam" id="PF07669">
    <property type="entry name" value="Eco57I"/>
    <property type="match status" value="1"/>
</dbReference>
<keyword evidence="4" id="KW-0949">S-adenosyl-L-methionine</keyword>
<evidence type="ECO:0000256" key="6">
    <source>
        <dbReference type="ARBA" id="ARBA00023125"/>
    </source>
</evidence>
<dbReference type="GO" id="GO:0003677">
    <property type="term" value="F:DNA binding"/>
    <property type="evidence" value="ECO:0007669"/>
    <property type="project" value="UniProtKB-KW"/>
</dbReference>
<evidence type="ECO:0000313" key="10">
    <source>
        <dbReference type="EMBL" id="MVM29386.1"/>
    </source>
</evidence>
<evidence type="ECO:0000256" key="3">
    <source>
        <dbReference type="ARBA" id="ARBA00022679"/>
    </source>
</evidence>
<comment type="caution">
    <text evidence="10">The sequence shown here is derived from an EMBL/GenBank/DDBJ whole genome shotgun (WGS) entry which is preliminary data.</text>
</comment>
<dbReference type="Proteomes" id="UP000436006">
    <property type="component" value="Unassembled WGS sequence"/>
</dbReference>
<dbReference type="InterPro" id="IPR025931">
    <property type="entry name" value="TaqI_C"/>
</dbReference>
<keyword evidence="2" id="KW-0489">Methyltransferase</keyword>
<dbReference type="PANTHER" id="PTHR33841">
    <property type="entry name" value="DNA METHYLTRANSFERASE YEEA-RELATED"/>
    <property type="match status" value="1"/>
</dbReference>